<evidence type="ECO:0000256" key="2">
    <source>
        <dbReference type="ARBA" id="ARBA00022670"/>
    </source>
</evidence>
<evidence type="ECO:0000256" key="5">
    <source>
        <dbReference type="PROSITE-ProRule" id="PRU01240"/>
    </source>
</evidence>
<evidence type="ECO:0000256" key="1">
    <source>
        <dbReference type="ARBA" id="ARBA00011073"/>
    </source>
</evidence>
<feature type="domain" description="Peptidase S8/S53" evidence="10">
    <location>
        <begin position="72"/>
        <end position="342"/>
    </location>
</feature>
<feature type="transmembrane region" description="Helical" evidence="8">
    <location>
        <begin position="415"/>
        <end position="437"/>
    </location>
</feature>
<feature type="active site" description="Charge relay system" evidence="5">
    <location>
        <position position="81"/>
    </location>
</feature>
<evidence type="ECO:0000256" key="4">
    <source>
        <dbReference type="ARBA" id="ARBA00022825"/>
    </source>
</evidence>
<feature type="region of interest" description="Disordered" evidence="7">
    <location>
        <begin position="374"/>
        <end position="406"/>
    </location>
</feature>
<dbReference type="Gene3D" id="3.40.50.200">
    <property type="entry name" value="Peptidase S8/S53 domain"/>
    <property type="match status" value="1"/>
</dbReference>
<feature type="active site" description="Charge relay system" evidence="5">
    <location>
        <position position="294"/>
    </location>
</feature>
<protein>
    <recommendedName>
        <fullName evidence="10">Peptidase S8/S53 domain-containing protein</fullName>
    </recommendedName>
</protein>
<sequence length="447" mass="47282">MRRPLISRFATLTLALGLALLPAAAGAVEPGDEPTGVPSVPVFSAPEGDSIRAREYWLTDYGFTDLWQKTTGEGVTVAVIDTGVDAQHQDLKNNVVEGYDASDAGDSRGWEGLGLEPEHGTLAASLIAGHGHRDPDVKDTDEPGDPAGIIGVAPNAEIMPISLEIGTVSQNRKSIDEQLPDAVRYAVDHGADVINLSVGSDKTSWPQSWDEAFAYAEEQGVIIVASAGNRGSGLTQVGAPATMPGVLTVGGVDQQRKDSWSSSSQGISIAVAAPSESMIGAIPNNKYATWAGTSASAPLVAGLAALIKEEYPELTGNQIIQRIIESADDAGEPGRDALYGFGIINPEKALAEDTPDDTESNPLGSMREWMSVHRKAEETPTAEPTEEMEPVHEEGEQLQDEAAPVAHRPVEDSGILPFIILGGFGLWVLIITAGSIFRLNKLGQRRR</sequence>
<evidence type="ECO:0000256" key="8">
    <source>
        <dbReference type="SAM" id="Phobius"/>
    </source>
</evidence>
<gene>
    <name evidence="11" type="ORF">GCM10007359_13250</name>
</gene>
<comment type="similarity">
    <text evidence="1 5 6">Belongs to the peptidase S8 family.</text>
</comment>
<dbReference type="InterPro" id="IPR015500">
    <property type="entry name" value="Peptidase_S8_subtilisin-rel"/>
</dbReference>
<dbReference type="EMBL" id="BMDC01000002">
    <property type="protein sequence ID" value="GGH62715.1"/>
    <property type="molecule type" value="Genomic_DNA"/>
</dbReference>
<feature type="chain" id="PRO_5036929737" description="Peptidase S8/S53 domain-containing protein" evidence="9">
    <location>
        <begin position="28"/>
        <end position="447"/>
    </location>
</feature>
<keyword evidence="4 5" id="KW-0720">Serine protease</keyword>
<evidence type="ECO:0000256" key="6">
    <source>
        <dbReference type="RuleBase" id="RU003355"/>
    </source>
</evidence>
<evidence type="ECO:0000259" key="10">
    <source>
        <dbReference type="Pfam" id="PF00082"/>
    </source>
</evidence>
<keyword evidence="9" id="KW-0732">Signal</keyword>
<feature type="active site" description="Charge relay system" evidence="5">
    <location>
        <position position="119"/>
    </location>
</feature>
<dbReference type="Proteomes" id="UP000600171">
    <property type="component" value="Unassembled WGS sequence"/>
</dbReference>
<accession>A0A917IS34</accession>
<keyword evidence="8" id="KW-0812">Transmembrane</keyword>
<keyword evidence="3 5" id="KW-0378">Hydrolase</keyword>
<dbReference type="InterPro" id="IPR050131">
    <property type="entry name" value="Peptidase_S8_subtilisin-like"/>
</dbReference>
<proteinExistence type="inferred from homology"/>
<dbReference type="PANTHER" id="PTHR43806:SF11">
    <property type="entry name" value="CEREVISIN-RELATED"/>
    <property type="match status" value="1"/>
</dbReference>
<evidence type="ECO:0000256" key="9">
    <source>
        <dbReference type="SAM" id="SignalP"/>
    </source>
</evidence>
<dbReference type="InterPro" id="IPR036852">
    <property type="entry name" value="Peptidase_S8/S53_dom_sf"/>
</dbReference>
<dbReference type="PRINTS" id="PR00723">
    <property type="entry name" value="SUBTILISIN"/>
</dbReference>
<organism evidence="11 12">
    <name type="scientific">Rothia aerolata</name>
    <dbReference type="NCBI Taxonomy" id="1812262"/>
    <lineage>
        <taxon>Bacteria</taxon>
        <taxon>Bacillati</taxon>
        <taxon>Actinomycetota</taxon>
        <taxon>Actinomycetes</taxon>
        <taxon>Micrococcales</taxon>
        <taxon>Micrococcaceae</taxon>
        <taxon>Rothia</taxon>
    </lineage>
</organism>
<comment type="caution">
    <text evidence="11">The sequence shown here is derived from an EMBL/GenBank/DDBJ whole genome shotgun (WGS) entry which is preliminary data.</text>
</comment>
<evidence type="ECO:0000313" key="12">
    <source>
        <dbReference type="Proteomes" id="UP000600171"/>
    </source>
</evidence>
<dbReference type="PANTHER" id="PTHR43806">
    <property type="entry name" value="PEPTIDASE S8"/>
    <property type="match status" value="1"/>
</dbReference>
<reference evidence="11 12" key="1">
    <citation type="journal article" date="2014" name="Int. J. Syst. Evol. Microbiol.">
        <title>Complete genome sequence of Corynebacterium casei LMG S-19264T (=DSM 44701T), isolated from a smear-ripened cheese.</title>
        <authorList>
            <consortium name="US DOE Joint Genome Institute (JGI-PGF)"/>
            <person name="Walter F."/>
            <person name="Albersmeier A."/>
            <person name="Kalinowski J."/>
            <person name="Ruckert C."/>
        </authorList>
    </citation>
    <scope>NUCLEOTIDE SEQUENCE [LARGE SCALE GENOMIC DNA]</scope>
    <source>
        <strain evidence="11 12">CCM 8669</strain>
    </source>
</reference>
<feature type="signal peptide" evidence="9">
    <location>
        <begin position="1"/>
        <end position="27"/>
    </location>
</feature>
<name>A0A917IS34_9MICC</name>
<keyword evidence="8" id="KW-0472">Membrane</keyword>
<keyword evidence="8" id="KW-1133">Transmembrane helix</keyword>
<evidence type="ECO:0000313" key="11">
    <source>
        <dbReference type="EMBL" id="GGH62715.1"/>
    </source>
</evidence>
<evidence type="ECO:0000256" key="7">
    <source>
        <dbReference type="SAM" id="MobiDB-lite"/>
    </source>
</evidence>
<dbReference type="InterPro" id="IPR000209">
    <property type="entry name" value="Peptidase_S8/S53_dom"/>
</dbReference>
<dbReference type="AlphaFoldDB" id="A0A917IS34"/>
<keyword evidence="12" id="KW-1185">Reference proteome</keyword>
<dbReference type="PROSITE" id="PS51892">
    <property type="entry name" value="SUBTILASE"/>
    <property type="match status" value="1"/>
</dbReference>
<dbReference type="Pfam" id="PF00082">
    <property type="entry name" value="Peptidase_S8"/>
    <property type="match status" value="1"/>
</dbReference>
<dbReference type="RefSeq" id="WP_188359584.1">
    <property type="nucleotide sequence ID" value="NZ_BMDC01000002.1"/>
</dbReference>
<keyword evidence="2 5" id="KW-0645">Protease</keyword>
<dbReference type="InterPro" id="IPR023827">
    <property type="entry name" value="Peptidase_S8_Asp-AS"/>
</dbReference>
<evidence type="ECO:0000256" key="3">
    <source>
        <dbReference type="ARBA" id="ARBA00022801"/>
    </source>
</evidence>
<dbReference type="InterPro" id="IPR023828">
    <property type="entry name" value="Peptidase_S8_Ser-AS"/>
</dbReference>
<dbReference type="GO" id="GO:0006508">
    <property type="term" value="P:proteolysis"/>
    <property type="evidence" value="ECO:0007669"/>
    <property type="project" value="UniProtKB-KW"/>
</dbReference>
<dbReference type="CDD" id="cd00306">
    <property type="entry name" value="Peptidases_S8_S53"/>
    <property type="match status" value="1"/>
</dbReference>
<dbReference type="PROSITE" id="PS00136">
    <property type="entry name" value="SUBTILASE_ASP"/>
    <property type="match status" value="1"/>
</dbReference>
<dbReference type="PROSITE" id="PS00138">
    <property type="entry name" value="SUBTILASE_SER"/>
    <property type="match status" value="1"/>
</dbReference>
<dbReference type="SUPFAM" id="SSF52743">
    <property type="entry name" value="Subtilisin-like"/>
    <property type="match status" value="1"/>
</dbReference>
<dbReference type="GO" id="GO:0004252">
    <property type="term" value="F:serine-type endopeptidase activity"/>
    <property type="evidence" value="ECO:0007669"/>
    <property type="project" value="UniProtKB-UniRule"/>
</dbReference>